<organism evidence="2 3">
    <name type="scientific">Jiangella ureilytica</name>
    <dbReference type="NCBI Taxonomy" id="2530374"/>
    <lineage>
        <taxon>Bacteria</taxon>
        <taxon>Bacillati</taxon>
        <taxon>Actinomycetota</taxon>
        <taxon>Actinomycetes</taxon>
        <taxon>Jiangellales</taxon>
        <taxon>Jiangellaceae</taxon>
        <taxon>Jiangella</taxon>
    </lineage>
</organism>
<feature type="transmembrane region" description="Helical" evidence="1">
    <location>
        <begin position="81"/>
        <end position="104"/>
    </location>
</feature>
<reference evidence="2 3" key="1">
    <citation type="submission" date="2019-02" db="EMBL/GenBank/DDBJ databases">
        <title>Draft genome sequences of novel Actinobacteria.</title>
        <authorList>
            <person name="Sahin N."/>
            <person name="Ay H."/>
            <person name="Saygin H."/>
        </authorList>
    </citation>
    <scope>NUCLEOTIDE SEQUENCE [LARGE SCALE GENOMIC DNA]</scope>
    <source>
        <strain evidence="2 3">KC603</strain>
    </source>
</reference>
<keyword evidence="1" id="KW-0812">Transmembrane</keyword>
<dbReference type="OrthoDB" id="4281358at2"/>
<comment type="caution">
    <text evidence="2">The sequence shown here is derived from an EMBL/GenBank/DDBJ whole genome shotgun (WGS) entry which is preliminary data.</text>
</comment>
<proteinExistence type="predicted"/>
<gene>
    <name evidence="2" type="ORF">E1212_26790</name>
</gene>
<keyword evidence="3" id="KW-1185">Reference proteome</keyword>
<keyword evidence="1" id="KW-1133">Transmembrane helix</keyword>
<protein>
    <submittedName>
        <fullName evidence="2">Uncharacterized protein</fullName>
    </submittedName>
</protein>
<keyword evidence="1" id="KW-0472">Membrane</keyword>
<dbReference type="AlphaFoldDB" id="A0A4V2XVS0"/>
<evidence type="ECO:0000256" key="1">
    <source>
        <dbReference type="SAM" id="Phobius"/>
    </source>
</evidence>
<dbReference type="RefSeq" id="WP_131988208.1">
    <property type="nucleotide sequence ID" value="NZ_SMKL01000097.1"/>
</dbReference>
<feature type="transmembrane region" description="Helical" evidence="1">
    <location>
        <begin position="12"/>
        <end position="29"/>
    </location>
</feature>
<name>A0A4V2XVS0_9ACTN</name>
<dbReference type="EMBL" id="SMKL01000097">
    <property type="protein sequence ID" value="TDC46475.1"/>
    <property type="molecule type" value="Genomic_DNA"/>
</dbReference>
<evidence type="ECO:0000313" key="2">
    <source>
        <dbReference type="EMBL" id="TDC46475.1"/>
    </source>
</evidence>
<evidence type="ECO:0000313" key="3">
    <source>
        <dbReference type="Proteomes" id="UP000295621"/>
    </source>
</evidence>
<sequence>MSRRLESLHDYLWAIGAILLAIAVPMYGWNALAVWEGDEPCVHGRTVDGELVDTVAVHQGYVPLEFTCEFADGTVDRLVPVAASVVLHGGLAGAVVSLVVAWTISRRLDRRAASADSPG</sequence>
<dbReference type="Proteomes" id="UP000295621">
    <property type="component" value="Unassembled WGS sequence"/>
</dbReference>
<accession>A0A4V2XVS0</accession>